<dbReference type="GO" id="GO:0005164">
    <property type="term" value="F:tumor necrosis factor receptor binding"/>
    <property type="evidence" value="ECO:0007669"/>
    <property type="project" value="InterPro"/>
</dbReference>
<dbReference type="GO" id="GO:0061630">
    <property type="term" value="F:ubiquitin protein ligase activity"/>
    <property type="evidence" value="ECO:0007669"/>
    <property type="project" value="UniProtKB-EC"/>
</dbReference>
<dbReference type="Pfam" id="PF13923">
    <property type="entry name" value="zf-C3HC4_2"/>
    <property type="match status" value="1"/>
</dbReference>
<evidence type="ECO:0000256" key="16">
    <source>
        <dbReference type="ARBA" id="ARBA00023242"/>
    </source>
</evidence>
<dbReference type="PANTHER" id="PTHR10131">
    <property type="entry name" value="TNF RECEPTOR ASSOCIATED FACTOR"/>
    <property type="match status" value="1"/>
</dbReference>
<dbReference type="SUPFAM" id="SSF57850">
    <property type="entry name" value="RING/U-box"/>
    <property type="match status" value="1"/>
</dbReference>
<dbReference type="InterPro" id="IPR013083">
    <property type="entry name" value="Znf_RING/FYVE/PHD"/>
</dbReference>
<dbReference type="GO" id="GO:0043122">
    <property type="term" value="P:regulation of canonical NF-kappaB signal transduction"/>
    <property type="evidence" value="ECO:0007669"/>
    <property type="project" value="TreeGrafter"/>
</dbReference>
<dbReference type="GO" id="GO:0045087">
    <property type="term" value="P:innate immune response"/>
    <property type="evidence" value="ECO:0007669"/>
    <property type="project" value="TreeGrafter"/>
</dbReference>
<evidence type="ECO:0000256" key="7">
    <source>
        <dbReference type="ARBA" id="ARBA00012483"/>
    </source>
</evidence>
<dbReference type="CDD" id="cd00270">
    <property type="entry name" value="MATH_TRAF_C"/>
    <property type="match status" value="1"/>
</dbReference>
<evidence type="ECO:0000256" key="19">
    <source>
        <dbReference type="SAM" id="MobiDB-lite"/>
    </source>
</evidence>
<feature type="region of interest" description="Disordered" evidence="19">
    <location>
        <begin position="290"/>
        <end position="332"/>
    </location>
</feature>
<dbReference type="EC" id="2.3.2.27" evidence="7"/>
<evidence type="ECO:0000259" key="20">
    <source>
        <dbReference type="PROSITE" id="PS50089"/>
    </source>
</evidence>
<dbReference type="InterPro" id="IPR002083">
    <property type="entry name" value="MATH/TRAF_dom"/>
</dbReference>
<keyword evidence="10" id="KW-0808">Transferase</keyword>
<dbReference type="InterPro" id="IPR049342">
    <property type="entry name" value="TRAF1-6_MATH_dom"/>
</dbReference>
<evidence type="ECO:0000256" key="8">
    <source>
        <dbReference type="ARBA" id="ARBA00022490"/>
    </source>
</evidence>
<feature type="zinc finger region" description="TRAF-type" evidence="18">
    <location>
        <begin position="145"/>
        <end position="187"/>
    </location>
</feature>
<dbReference type="GO" id="GO:0031663">
    <property type="term" value="P:lipopolysaccharide-mediated signaling pathway"/>
    <property type="evidence" value="ECO:0007669"/>
    <property type="project" value="TreeGrafter"/>
</dbReference>
<dbReference type="InterPro" id="IPR012227">
    <property type="entry name" value="TNF_rcpt-assoc_TRAF_met"/>
</dbReference>
<name>A0A0P4VZB1_SCYOL</name>
<evidence type="ECO:0000256" key="15">
    <source>
        <dbReference type="ARBA" id="ARBA00022833"/>
    </source>
</evidence>
<evidence type="ECO:0000256" key="1">
    <source>
        <dbReference type="ARBA" id="ARBA00000900"/>
    </source>
</evidence>
<dbReference type="InterPro" id="IPR001841">
    <property type="entry name" value="Znf_RING"/>
</dbReference>
<dbReference type="InterPro" id="IPR008974">
    <property type="entry name" value="TRAF-like"/>
</dbReference>
<evidence type="ECO:0000256" key="11">
    <source>
        <dbReference type="ARBA" id="ARBA00022723"/>
    </source>
</evidence>
<evidence type="ECO:0000256" key="10">
    <source>
        <dbReference type="ARBA" id="ARBA00022679"/>
    </source>
</evidence>
<feature type="domain" description="TRAF-type" evidence="22">
    <location>
        <begin position="199"/>
        <end position="247"/>
    </location>
</feature>
<dbReference type="GO" id="GO:0016567">
    <property type="term" value="P:protein ubiquitination"/>
    <property type="evidence" value="ECO:0007669"/>
    <property type="project" value="UniProtKB-UniPathway"/>
</dbReference>
<dbReference type="SUPFAM" id="SSF49599">
    <property type="entry name" value="TRAF domain-like"/>
    <property type="match status" value="3"/>
</dbReference>
<evidence type="ECO:0000256" key="2">
    <source>
        <dbReference type="ARBA" id="ARBA00004123"/>
    </source>
</evidence>
<evidence type="ECO:0000256" key="3">
    <source>
        <dbReference type="ARBA" id="ARBA00004502"/>
    </source>
</evidence>
<evidence type="ECO:0000256" key="17">
    <source>
        <dbReference type="ARBA" id="ARBA00030810"/>
    </source>
</evidence>
<keyword evidence="13 18" id="KW-0863">Zinc-finger</keyword>
<organism evidence="24">
    <name type="scientific">Scylla olivacea</name>
    <name type="common">Orange mud crab</name>
    <name type="synonym">Cancer olivacea</name>
    <dbReference type="NCBI Taxonomy" id="85551"/>
    <lineage>
        <taxon>Eukaryota</taxon>
        <taxon>Metazoa</taxon>
        <taxon>Ecdysozoa</taxon>
        <taxon>Arthropoda</taxon>
        <taxon>Crustacea</taxon>
        <taxon>Multicrustacea</taxon>
        <taxon>Malacostraca</taxon>
        <taxon>Eumalacostraca</taxon>
        <taxon>Eucarida</taxon>
        <taxon>Decapoda</taxon>
        <taxon>Pleocyemata</taxon>
        <taxon>Brachyura</taxon>
        <taxon>Eubrachyura</taxon>
        <taxon>Portunoidea</taxon>
        <taxon>Portunidae</taxon>
        <taxon>Portuninae</taxon>
        <taxon>Scylla</taxon>
    </lineage>
</organism>
<dbReference type="Gene3D" id="3.30.40.10">
    <property type="entry name" value="Zinc/RING finger domain, C3HC4 (zinc finger)"/>
    <property type="match status" value="3"/>
</dbReference>
<dbReference type="InterPro" id="IPR017907">
    <property type="entry name" value="Znf_RING_CS"/>
</dbReference>
<keyword evidence="16" id="KW-0539">Nucleus</keyword>
<dbReference type="Gene3D" id="2.60.210.10">
    <property type="entry name" value="Apoptosis, Tumor Necrosis Factor Receptor Associated Protein 2, Chain A"/>
    <property type="match status" value="1"/>
</dbReference>
<dbReference type="GO" id="GO:0005634">
    <property type="term" value="C:nucleus"/>
    <property type="evidence" value="ECO:0007669"/>
    <property type="project" value="UniProtKB-SubCell"/>
</dbReference>
<evidence type="ECO:0000256" key="6">
    <source>
        <dbReference type="ARBA" id="ARBA00006608"/>
    </source>
</evidence>
<keyword evidence="15 18" id="KW-0862">Zinc</keyword>
<evidence type="ECO:0000256" key="12">
    <source>
        <dbReference type="ARBA" id="ARBA00022737"/>
    </source>
</evidence>
<dbReference type="PROSITE" id="PS50089">
    <property type="entry name" value="ZF_RING_2"/>
    <property type="match status" value="1"/>
</dbReference>
<dbReference type="UniPathway" id="UPA00143"/>
<feature type="domain" description="MATH" evidence="21">
    <location>
        <begin position="446"/>
        <end position="602"/>
    </location>
</feature>
<feature type="compositionally biased region" description="Polar residues" evidence="19">
    <location>
        <begin position="300"/>
        <end position="315"/>
    </location>
</feature>
<feature type="zinc finger region" description="TRAF-type" evidence="18">
    <location>
        <begin position="199"/>
        <end position="247"/>
    </location>
</feature>
<sequence>MRETLTHRQGREIVRGSALVTAPAMACHNSLNDVHLGESVVLPRTQGYDYEFVPTLDPKYECPICLLALRAPMQTACGHRFCKDCIYNSLSESSRRCPIDNTPLKETDLFPDSCAEREVLQLRVRCPNTSLGCSQVLDLMYIEHHTQACSFQPVLCPNECSATVLQRELDHHLESQCLLRLKLCALCDLPYPFNEEQLHLATCAQVMVSCELCGCVVARGELPTHRSDSCPRVVVGCPYTEHGCSHKTVRADLDAHLSQSTQYHLHLLSSAQKRVTALVWELSRSAGMWGQSPSGLGFSRQPSLRSQLSATSPSPDRQLGEGSCGERGDRGERGLVFPSSALKLDGTPPSKLHLSFSQLAIVGEGATALEEGKTGEDGKAGLGKDLAGIHHQQEAILKDLCGKTLEVSQGLLQVNITLSNLQARVEEMEGWVAAELGEAARGKYCQGEYVWRLKDFPGTLAELREKPTRVIHSPGFYTSPFGYKFCLRLNLMRGSGKGERGSEEWLSLFIHGMQGENDDFLDWPFSGIITFSLLDCGAGRPKTHITETLHSSPDRQSFSRPQMHRNPKGFGYTEFAPLSKVVEGSDRAEYVHEGTLHIKATVRLQQQHQGSTGKTGCICQHQQKSQKV</sequence>
<evidence type="ECO:0000256" key="5">
    <source>
        <dbReference type="ARBA" id="ARBA00004906"/>
    </source>
</evidence>
<dbReference type="GO" id="GO:0008270">
    <property type="term" value="F:zinc ion binding"/>
    <property type="evidence" value="ECO:0007669"/>
    <property type="project" value="UniProtKB-KW"/>
</dbReference>
<dbReference type="Pfam" id="PF21355">
    <property type="entry name" value="TRAF-mep_MATH"/>
    <property type="match status" value="1"/>
</dbReference>
<accession>A0A0P4VZB1</accession>
<evidence type="ECO:0000313" key="24">
    <source>
        <dbReference type="EMBL" id="JAI57740.1"/>
    </source>
</evidence>
<dbReference type="GO" id="GO:0141124">
    <property type="term" value="P:intracellular signaling cassette"/>
    <property type="evidence" value="ECO:0007669"/>
    <property type="project" value="UniProtKB-ARBA"/>
</dbReference>
<dbReference type="PROSITE" id="PS51081">
    <property type="entry name" value="ZF_SIAH"/>
    <property type="match status" value="1"/>
</dbReference>
<evidence type="ECO:0000256" key="9">
    <source>
        <dbReference type="ARBA" id="ARBA00022677"/>
    </source>
</evidence>
<dbReference type="PANTHER" id="PTHR10131:SF152">
    <property type="entry name" value="TNF RECEPTOR-ASSOCIATED FACTOR 6"/>
    <property type="match status" value="1"/>
</dbReference>
<protein>
    <recommendedName>
        <fullName evidence="7">RING-type E3 ubiquitin transferase</fullName>
        <ecNumber evidence="7">2.3.2.27</ecNumber>
    </recommendedName>
    <alternativeName>
        <fullName evidence="17">E3 ubiquitin-protein ligase TRAF6</fullName>
    </alternativeName>
</protein>
<comment type="similarity">
    <text evidence="6">Belongs to the TNF receptor-associated factor family. A subfamily.</text>
</comment>
<dbReference type="Pfam" id="PF02176">
    <property type="entry name" value="zf-TRAF"/>
    <property type="match status" value="2"/>
</dbReference>
<evidence type="ECO:0000256" key="4">
    <source>
        <dbReference type="ARBA" id="ARBA00004544"/>
    </source>
</evidence>
<evidence type="ECO:0000256" key="14">
    <source>
        <dbReference type="ARBA" id="ARBA00022786"/>
    </source>
</evidence>
<feature type="domain" description="TRAF-type" evidence="22">
    <location>
        <begin position="145"/>
        <end position="187"/>
    </location>
</feature>
<evidence type="ECO:0000259" key="22">
    <source>
        <dbReference type="PROSITE" id="PS50145"/>
    </source>
</evidence>
<feature type="domain" description="SIAH-type" evidence="23">
    <location>
        <begin position="121"/>
        <end position="178"/>
    </location>
</feature>
<evidence type="ECO:0000256" key="13">
    <source>
        <dbReference type="ARBA" id="ARBA00022771"/>
    </source>
</evidence>
<comment type="catalytic activity">
    <reaction evidence="1">
        <text>S-ubiquitinyl-[E2 ubiquitin-conjugating enzyme]-L-cysteine + [acceptor protein]-L-lysine = [E2 ubiquitin-conjugating enzyme]-L-cysteine + N(6)-ubiquitinyl-[acceptor protein]-L-lysine.</text>
        <dbReference type="EC" id="2.3.2.27"/>
    </reaction>
</comment>
<dbReference type="GO" id="GO:0042981">
    <property type="term" value="P:regulation of apoptotic process"/>
    <property type="evidence" value="ECO:0007669"/>
    <property type="project" value="InterPro"/>
</dbReference>
<dbReference type="PROSITE" id="PS00518">
    <property type="entry name" value="ZF_RING_1"/>
    <property type="match status" value="1"/>
</dbReference>
<keyword evidence="9" id="KW-0551">Lipid droplet</keyword>
<dbReference type="PROSITE" id="PS50144">
    <property type="entry name" value="MATH"/>
    <property type="match status" value="1"/>
</dbReference>
<dbReference type="CDD" id="cd16643">
    <property type="entry name" value="mRING-HC-C3HC3D_TRAF6"/>
    <property type="match status" value="1"/>
</dbReference>
<keyword evidence="12" id="KW-0677">Repeat</keyword>
<dbReference type="PROSITE" id="PS50145">
    <property type="entry name" value="ZF_TRAF"/>
    <property type="match status" value="2"/>
</dbReference>
<evidence type="ECO:0000259" key="21">
    <source>
        <dbReference type="PROSITE" id="PS50144"/>
    </source>
</evidence>
<dbReference type="InterPro" id="IPR001293">
    <property type="entry name" value="Znf_TRAF"/>
</dbReference>
<keyword evidence="14" id="KW-0833">Ubl conjugation pathway</keyword>
<keyword evidence="8" id="KW-0963">Cytoplasm</keyword>
<feature type="domain" description="RING-type" evidence="20">
    <location>
        <begin position="62"/>
        <end position="101"/>
    </location>
</feature>
<keyword evidence="11 18" id="KW-0479">Metal-binding</keyword>
<dbReference type="GO" id="GO:0005938">
    <property type="term" value="C:cell cortex"/>
    <property type="evidence" value="ECO:0007669"/>
    <property type="project" value="UniProtKB-SubCell"/>
</dbReference>
<dbReference type="AlphaFoldDB" id="A0A0P4VZB1"/>
<dbReference type="GO" id="GO:0005811">
    <property type="term" value="C:lipid droplet"/>
    <property type="evidence" value="ECO:0007669"/>
    <property type="project" value="UniProtKB-SubCell"/>
</dbReference>
<dbReference type="InterPro" id="IPR027139">
    <property type="entry name" value="TRAF6_RING-HC"/>
</dbReference>
<dbReference type="SMART" id="SM00184">
    <property type="entry name" value="RING"/>
    <property type="match status" value="1"/>
</dbReference>
<dbReference type="EMBL" id="GDRN01105397">
    <property type="protein sequence ID" value="JAI57740.1"/>
    <property type="molecule type" value="Transcribed_RNA"/>
</dbReference>
<reference evidence="24" key="1">
    <citation type="submission" date="2015-09" db="EMBL/GenBank/DDBJ databases">
        <title>Scylla olivacea transcriptome.</title>
        <authorList>
            <person name="Ikhwanuddin M."/>
        </authorList>
    </citation>
    <scope>NUCLEOTIDE SEQUENCE</scope>
</reference>
<proteinExistence type="inferred from homology"/>
<dbReference type="InterPro" id="IPR013010">
    <property type="entry name" value="Znf_SIAH"/>
</dbReference>
<dbReference type="PIRSF" id="PIRSF015614">
    <property type="entry name" value="TRAF"/>
    <property type="match status" value="1"/>
</dbReference>
<comment type="pathway">
    <text evidence="5">Protein modification; protein ubiquitination.</text>
</comment>
<evidence type="ECO:0000259" key="23">
    <source>
        <dbReference type="PROSITE" id="PS51081"/>
    </source>
</evidence>
<dbReference type="FunFam" id="3.30.40.10:FF:000179">
    <property type="entry name" value="TNF receptor-associated factor"/>
    <property type="match status" value="1"/>
</dbReference>
<comment type="subcellular location">
    <subcellularLocation>
        <location evidence="4">Cytoplasm</location>
        <location evidence="4">Cell cortex</location>
    </subcellularLocation>
    <subcellularLocation>
        <location evidence="3">Lipid droplet</location>
    </subcellularLocation>
    <subcellularLocation>
        <location evidence="2">Nucleus</location>
    </subcellularLocation>
</comment>
<evidence type="ECO:0000256" key="18">
    <source>
        <dbReference type="PROSITE-ProRule" id="PRU00207"/>
    </source>
</evidence>